<dbReference type="EMBL" id="JBHSNZ010000002">
    <property type="protein sequence ID" value="MFC5806544.1"/>
    <property type="molecule type" value="Genomic_DNA"/>
</dbReference>
<dbReference type="NCBIfam" id="NF006421">
    <property type="entry name" value="PRK08673.1"/>
    <property type="match status" value="1"/>
</dbReference>
<evidence type="ECO:0000256" key="1">
    <source>
        <dbReference type="ARBA" id="ARBA00022679"/>
    </source>
</evidence>
<dbReference type="Gene3D" id="3.20.20.70">
    <property type="entry name" value="Aldolase class I"/>
    <property type="match status" value="1"/>
</dbReference>
<dbReference type="InterPro" id="IPR006218">
    <property type="entry name" value="DAHP1/KDSA"/>
</dbReference>
<dbReference type="NCBIfam" id="TIGR01361">
    <property type="entry name" value="DAHP_synth_Bsub"/>
    <property type="match status" value="1"/>
</dbReference>
<dbReference type="GO" id="GO:0003849">
    <property type="term" value="F:3-deoxy-7-phosphoheptulonate synthase activity"/>
    <property type="evidence" value="ECO:0007669"/>
    <property type="project" value="UniProtKB-EC"/>
</dbReference>
<dbReference type="PANTHER" id="PTHR43018">
    <property type="entry name" value="PHOSPHO-2-DEHYDRO-3-DEOXYHEPTONATE ALDOLASE"/>
    <property type="match status" value="1"/>
</dbReference>
<evidence type="ECO:0000313" key="4">
    <source>
        <dbReference type="Proteomes" id="UP001596112"/>
    </source>
</evidence>
<dbReference type="NCBIfam" id="NF009239">
    <property type="entry name" value="PRK12595.1"/>
    <property type="match status" value="1"/>
</dbReference>
<dbReference type="RefSeq" id="WP_272167933.1">
    <property type="nucleotide sequence ID" value="NZ_JAQOSL010000001.1"/>
</dbReference>
<gene>
    <name evidence="3" type="primary">aroF</name>
    <name evidence="3" type="ORF">ACFQGO_03325</name>
</gene>
<proteinExistence type="predicted"/>
<keyword evidence="1 3" id="KW-0808">Transferase</keyword>
<sequence length="362" mass="38010">MLIISLDAMNADQQSRAAARLVDAGPQVRAHTPRLFSTNGDRAMVVAALGDLAESARLTDIPAAYPHSARFPGQETTRVRFGRAGATASVGGAGFTVIAGPCSVEHREQMLQAATAVREAGAHALRGGAYKPRTNPYSFQGLGPAGLELLAEARETTGLPVVSEIVDVRDVELMAAHVDVFQVGARNMQNYTLLRELGRAGHPVLLKRGLAATVEETLMAAEYLLDEGNEDVVLCERGIRTFESSYRFTLDLAALTVFKERTHLPVIVDPSHAAGLTDRVIPLALAAAAAGADGLIVESHPNPAEALCDAGQALPTSRLCELMGRLEFAVAAAGRSLAQPPAGDVTDDVADRTPVLAGGAAR</sequence>
<protein>
    <submittedName>
        <fullName evidence="3">3-deoxy-7-phosphoheptulonate synthase</fullName>
        <ecNumber evidence="3">2.5.1.54</ecNumber>
    </submittedName>
</protein>
<dbReference type="InterPro" id="IPR006268">
    <property type="entry name" value="DAHP_syn_2"/>
</dbReference>
<evidence type="ECO:0000259" key="2">
    <source>
        <dbReference type="Pfam" id="PF00793"/>
    </source>
</evidence>
<dbReference type="SUPFAM" id="SSF51569">
    <property type="entry name" value="Aldolase"/>
    <property type="match status" value="1"/>
</dbReference>
<organism evidence="3 4">
    <name type="scientific">Streptomyces heilongjiangensis</name>
    <dbReference type="NCBI Taxonomy" id="945052"/>
    <lineage>
        <taxon>Bacteria</taxon>
        <taxon>Bacillati</taxon>
        <taxon>Actinomycetota</taxon>
        <taxon>Actinomycetes</taxon>
        <taxon>Kitasatosporales</taxon>
        <taxon>Streptomycetaceae</taxon>
        <taxon>Streptomyces</taxon>
    </lineage>
</organism>
<comment type="caution">
    <text evidence="3">The sequence shown here is derived from an EMBL/GenBank/DDBJ whole genome shotgun (WGS) entry which is preliminary data.</text>
</comment>
<keyword evidence="4" id="KW-1185">Reference proteome</keyword>
<reference evidence="4" key="1">
    <citation type="journal article" date="2019" name="Int. J. Syst. Evol. Microbiol.">
        <title>The Global Catalogue of Microorganisms (GCM) 10K type strain sequencing project: providing services to taxonomists for standard genome sequencing and annotation.</title>
        <authorList>
            <consortium name="The Broad Institute Genomics Platform"/>
            <consortium name="The Broad Institute Genome Sequencing Center for Infectious Disease"/>
            <person name="Wu L."/>
            <person name="Ma J."/>
        </authorList>
    </citation>
    <scope>NUCLEOTIDE SEQUENCE [LARGE SCALE GENOMIC DNA]</scope>
    <source>
        <strain evidence="4">JCM 9918</strain>
    </source>
</reference>
<dbReference type="Proteomes" id="UP001596112">
    <property type="component" value="Unassembled WGS sequence"/>
</dbReference>
<evidence type="ECO:0000313" key="3">
    <source>
        <dbReference type="EMBL" id="MFC5806544.1"/>
    </source>
</evidence>
<dbReference type="InterPro" id="IPR013785">
    <property type="entry name" value="Aldolase_TIM"/>
</dbReference>
<dbReference type="Pfam" id="PF00793">
    <property type="entry name" value="DAHP_synth_1"/>
    <property type="match status" value="1"/>
</dbReference>
<dbReference type="PANTHER" id="PTHR43018:SF1">
    <property type="entry name" value="PROTEIN AROA(G)"/>
    <property type="match status" value="1"/>
</dbReference>
<feature type="domain" description="DAHP synthetase I/KDSA" evidence="2">
    <location>
        <begin position="92"/>
        <end position="318"/>
    </location>
</feature>
<accession>A0ABW1B085</accession>
<dbReference type="EC" id="2.5.1.54" evidence="3"/>
<dbReference type="InterPro" id="IPR052899">
    <property type="entry name" value="Class-I_DAHP_synthase"/>
</dbReference>
<name>A0ABW1B085_9ACTN</name>